<protein>
    <submittedName>
        <fullName evidence="1">Uncharacterized protein</fullName>
    </submittedName>
</protein>
<reference evidence="1" key="1">
    <citation type="submission" date="2022-12" db="EMBL/GenBank/DDBJ databases">
        <authorList>
            <person name="Webb A."/>
        </authorList>
    </citation>
    <scope>NUCLEOTIDE SEQUENCE</scope>
    <source>
        <strain evidence="1">Pd1</strain>
    </source>
</reference>
<evidence type="ECO:0000313" key="1">
    <source>
        <dbReference type="EMBL" id="CAI5737713.1"/>
    </source>
</evidence>
<sequence length="166" mass="18609">MDGIESAITVSPKSIWTTGKAPKFPVDAINHDAFAPDRITRAKRLIFGPIVESETEVIQFPPSQLEYPFLSSLNSYEWLSEGSDDPIPPDQDIILWDRSQDPPHSVRSYVKLGELSERILNSSVYQGSVEELTLKELCAVIDEFAITFDSTKDSSPTKPSLYPSRY</sequence>
<name>A0AAV0UN04_9STRA</name>
<organism evidence="1 2">
    <name type="scientific">Peronospora destructor</name>
    <dbReference type="NCBI Taxonomy" id="86335"/>
    <lineage>
        <taxon>Eukaryota</taxon>
        <taxon>Sar</taxon>
        <taxon>Stramenopiles</taxon>
        <taxon>Oomycota</taxon>
        <taxon>Peronosporomycetes</taxon>
        <taxon>Peronosporales</taxon>
        <taxon>Peronosporaceae</taxon>
        <taxon>Peronospora</taxon>
    </lineage>
</organism>
<gene>
    <name evidence="1" type="ORF">PDE001_LOCUS6689</name>
</gene>
<proteinExistence type="predicted"/>
<dbReference type="AlphaFoldDB" id="A0AAV0UN04"/>
<comment type="caution">
    <text evidence="1">The sequence shown here is derived from an EMBL/GenBank/DDBJ whole genome shotgun (WGS) entry which is preliminary data.</text>
</comment>
<dbReference type="Proteomes" id="UP001162029">
    <property type="component" value="Unassembled WGS sequence"/>
</dbReference>
<dbReference type="EMBL" id="CANTFM010001288">
    <property type="protein sequence ID" value="CAI5737713.1"/>
    <property type="molecule type" value="Genomic_DNA"/>
</dbReference>
<keyword evidence="2" id="KW-1185">Reference proteome</keyword>
<evidence type="ECO:0000313" key="2">
    <source>
        <dbReference type="Proteomes" id="UP001162029"/>
    </source>
</evidence>
<accession>A0AAV0UN04</accession>